<proteinExistence type="predicted"/>
<dbReference type="Pfam" id="PF11086">
    <property type="entry name" value="DUF2878"/>
    <property type="match status" value="1"/>
</dbReference>
<protein>
    <recommendedName>
        <fullName evidence="4">DUF2878 domain-containing protein</fullName>
    </recommendedName>
</protein>
<evidence type="ECO:0000313" key="2">
    <source>
        <dbReference type="EMBL" id="KAF0808334.1"/>
    </source>
</evidence>
<evidence type="ECO:0008006" key="4">
    <source>
        <dbReference type="Google" id="ProtNLM"/>
    </source>
</evidence>
<feature type="transmembrane region" description="Helical" evidence="1">
    <location>
        <begin position="93"/>
        <end position="112"/>
    </location>
</feature>
<keyword evidence="1" id="KW-0472">Membrane</keyword>
<feature type="transmembrane region" description="Helical" evidence="1">
    <location>
        <begin position="30"/>
        <end position="48"/>
    </location>
</feature>
<evidence type="ECO:0000256" key="1">
    <source>
        <dbReference type="SAM" id="Phobius"/>
    </source>
</evidence>
<sequence length="176" mass="19622">MNRVVAATVANFVGFQVLWPVAVIGSARQWVVPAWSVVVIMLAVLWTLERNWRADLRLLVAGALCCVLVEPFLMFTGVLHYVTGGGTWWPPSWIWSLWLGFAVSFNYSLAWLRRRPRWAAVVGAMGGVFSVTAGIRFGAASAPLGWMPMALCYAPIWAVIVPFLASLSRRERKETR</sequence>
<dbReference type="EMBL" id="AQPF01000001">
    <property type="protein sequence ID" value="KAF0808334.1"/>
    <property type="molecule type" value="Genomic_DNA"/>
</dbReference>
<feature type="transmembrane region" description="Helical" evidence="1">
    <location>
        <begin position="60"/>
        <end position="81"/>
    </location>
</feature>
<feature type="transmembrane region" description="Helical" evidence="1">
    <location>
        <begin position="145"/>
        <end position="167"/>
    </location>
</feature>
<name>A0ABQ6YDA8_9GAMM</name>
<evidence type="ECO:0000313" key="3">
    <source>
        <dbReference type="Proteomes" id="UP000771797"/>
    </source>
</evidence>
<gene>
    <name evidence="2" type="ORF">A6D6_00043</name>
</gene>
<feature type="transmembrane region" description="Helical" evidence="1">
    <location>
        <begin position="119"/>
        <end position="139"/>
    </location>
</feature>
<dbReference type="InterPro" id="IPR021306">
    <property type="entry name" value="DUF2878"/>
</dbReference>
<keyword evidence="1" id="KW-1133">Transmembrane helix</keyword>
<comment type="caution">
    <text evidence="2">The sequence shown here is derived from an EMBL/GenBank/DDBJ whole genome shotgun (WGS) entry which is preliminary data.</text>
</comment>
<organism evidence="2 3">
    <name type="scientific">Alcanivorax xiamenensis</name>
    <dbReference type="NCBI Taxonomy" id="1177156"/>
    <lineage>
        <taxon>Bacteria</taxon>
        <taxon>Pseudomonadati</taxon>
        <taxon>Pseudomonadota</taxon>
        <taxon>Gammaproteobacteria</taxon>
        <taxon>Oceanospirillales</taxon>
        <taxon>Alcanivoracaceae</taxon>
        <taxon>Alcanivorax</taxon>
    </lineage>
</organism>
<keyword evidence="1" id="KW-0812">Transmembrane</keyword>
<reference evidence="2 3" key="1">
    <citation type="submission" date="2012-09" db="EMBL/GenBank/DDBJ databases">
        <title>Genome Sequence of alkane-degrading Bacterium Alcanivorax sp. 6-D-6.</title>
        <authorList>
            <person name="Lai Q."/>
            <person name="Shao Z."/>
        </authorList>
    </citation>
    <scope>NUCLEOTIDE SEQUENCE [LARGE SCALE GENOMIC DNA]</scope>
    <source>
        <strain evidence="2 3">6-D-6</strain>
    </source>
</reference>
<keyword evidence="3" id="KW-1185">Reference proteome</keyword>
<dbReference type="Proteomes" id="UP000771797">
    <property type="component" value="Unassembled WGS sequence"/>
</dbReference>
<accession>A0ABQ6YDA8</accession>
<dbReference type="RefSeq" id="WP_159659609.1">
    <property type="nucleotide sequence ID" value="NZ_AQPF01000001.1"/>
</dbReference>